<dbReference type="AlphaFoldDB" id="A0A8T0FAB6"/>
<reference evidence="2" key="2">
    <citation type="submission" date="2020-06" db="EMBL/GenBank/DDBJ databases">
        <authorList>
            <person name="Sheffer M."/>
        </authorList>
    </citation>
    <scope>NUCLEOTIDE SEQUENCE</scope>
</reference>
<keyword evidence="3" id="KW-1185">Reference proteome</keyword>
<accession>A0A8T0FAB6</accession>
<feature type="compositionally biased region" description="Basic and acidic residues" evidence="1">
    <location>
        <begin position="9"/>
        <end position="32"/>
    </location>
</feature>
<dbReference type="EMBL" id="JABXBU010000015">
    <property type="protein sequence ID" value="KAF8788197.1"/>
    <property type="molecule type" value="Genomic_DNA"/>
</dbReference>
<feature type="region of interest" description="Disordered" evidence="1">
    <location>
        <begin position="1"/>
        <end position="47"/>
    </location>
</feature>
<organism evidence="2 3">
    <name type="scientific">Argiope bruennichi</name>
    <name type="common">Wasp spider</name>
    <name type="synonym">Aranea bruennichi</name>
    <dbReference type="NCBI Taxonomy" id="94029"/>
    <lineage>
        <taxon>Eukaryota</taxon>
        <taxon>Metazoa</taxon>
        <taxon>Ecdysozoa</taxon>
        <taxon>Arthropoda</taxon>
        <taxon>Chelicerata</taxon>
        <taxon>Arachnida</taxon>
        <taxon>Araneae</taxon>
        <taxon>Araneomorphae</taxon>
        <taxon>Entelegynae</taxon>
        <taxon>Araneoidea</taxon>
        <taxon>Araneidae</taxon>
        <taxon>Argiope</taxon>
    </lineage>
</organism>
<reference evidence="2" key="1">
    <citation type="journal article" date="2020" name="bioRxiv">
        <title>Chromosome-level reference genome of the European wasp spider Argiope bruennichi: a resource for studies on range expansion and evolutionary adaptation.</title>
        <authorList>
            <person name="Sheffer M.M."/>
            <person name="Hoppe A."/>
            <person name="Krehenwinkel H."/>
            <person name="Uhl G."/>
            <person name="Kuss A.W."/>
            <person name="Jensen L."/>
            <person name="Jensen C."/>
            <person name="Gillespie R.G."/>
            <person name="Hoff K.J."/>
            <person name="Prost S."/>
        </authorList>
    </citation>
    <scope>NUCLEOTIDE SEQUENCE</scope>
</reference>
<sequence>MVSTGSLAELKKSMEAGQEKFGQRNDSRDKGKNFCQPDMKGFHEEMTNGNEAWRVNEEKKRKTFVMERNFRR</sequence>
<proteinExistence type="predicted"/>
<comment type="caution">
    <text evidence="2">The sequence shown here is derived from an EMBL/GenBank/DDBJ whole genome shotgun (WGS) entry which is preliminary data.</text>
</comment>
<evidence type="ECO:0000313" key="3">
    <source>
        <dbReference type="Proteomes" id="UP000807504"/>
    </source>
</evidence>
<evidence type="ECO:0000313" key="2">
    <source>
        <dbReference type="EMBL" id="KAF8788197.1"/>
    </source>
</evidence>
<evidence type="ECO:0000256" key="1">
    <source>
        <dbReference type="SAM" id="MobiDB-lite"/>
    </source>
</evidence>
<name>A0A8T0FAB6_ARGBR</name>
<dbReference type="Proteomes" id="UP000807504">
    <property type="component" value="Unassembled WGS sequence"/>
</dbReference>
<gene>
    <name evidence="2" type="ORF">HNY73_009728</name>
</gene>
<protein>
    <submittedName>
        <fullName evidence="2">Uncharacterized protein</fullName>
    </submittedName>
</protein>